<feature type="chain" id="PRO_5005488258" evidence="1">
    <location>
        <begin position="19"/>
        <end position="51"/>
    </location>
</feature>
<protein>
    <submittedName>
        <fullName evidence="2">Uncharacterized protein</fullName>
    </submittedName>
</protein>
<evidence type="ECO:0000313" key="2">
    <source>
        <dbReference type="EMBL" id="CDW31276.1"/>
    </source>
</evidence>
<dbReference type="EMBL" id="HACA01013915">
    <property type="protein sequence ID" value="CDW31276.1"/>
    <property type="molecule type" value="Transcribed_RNA"/>
</dbReference>
<proteinExistence type="predicted"/>
<organism evidence="2">
    <name type="scientific">Lepeophtheirus salmonis</name>
    <name type="common">Salmon louse</name>
    <name type="synonym">Caligus salmonis</name>
    <dbReference type="NCBI Taxonomy" id="72036"/>
    <lineage>
        <taxon>Eukaryota</taxon>
        <taxon>Metazoa</taxon>
        <taxon>Ecdysozoa</taxon>
        <taxon>Arthropoda</taxon>
        <taxon>Crustacea</taxon>
        <taxon>Multicrustacea</taxon>
        <taxon>Hexanauplia</taxon>
        <taxon>Copepoda</taxon>
        <taxon>Siphonostomatoida</taxon>
        <taxon>Caligidae</taxon>
        <taxon>Lepeophtheirus</taxon>
    </lineage>
</organism>
<keyword evidence="1" id="KW-0732">Signal</keyword>
<accession>A0A0K2U0U2</accession>
<sequence length="51" mass="5885">MLLLTALFGGLSWRKGFGFAIFEGCRSRRSSLAPSKWWRRGRGLTIRTRRA</sequence>
<dbReference type="AlphaFoldDB" id="A0A0K2U0U2"/>
<reference evidence="2" key="1">
    <citation type="submission" date="2014-05" db="EMBL/GenBank/DDBJ databases">
        <authorList>
            <person name="Chronopoulou M."/>
        </authorList>
    </citation>
    <scope>NUCLEOTIDE SEQUENCE</scope>
    <source>
        <tissue evidence="2">Whole organism</tissue>
    </source>
</reference>
<feature type="signal peptide" evidence="1">
    <location>
        <begin position="1"/>
        <end position="18"/>
    </location>
</feature>
<evidence type="ECO:0000256" key="1">
    <source>
        <dbReference type="SAM" id="SignalP"/>
    </source>
</evidence>
<name>A0A0K2U0U2_LEPSM</name>